<evidence type="ECO:0000313" key="2">
    <source>
        <dbReference type="Proteomes" id="UP000552038"/>
    </source>
</evidence>
<gene>
    <name evidence="1" type="ORF">HMI46_22930</name>
</gene>
<name>A0AAP7A0J1_PAEAL</name>
<proteinExistence type="predicted"/>
<accession>A0AAP7A0J1</accession>
<dbReference type="Proteomes" id="UP000552038">
    <property type="component" value="Unassembled WGS sequence"/>
</dbReference>
<sequence length="233" mass="26835">MNNKLKEVLIGLAKASFSALPTVGGLFNEVIFDIRGRIVQKRVNDFVESLLVCLNDLGIVLEESVIKSEEFNDIYIAIIKRVVDTKSEYKLKIFQDILVSNSSISYQSDFRETFLDMVTRLDFIELEILKMFEHTGRSGSMDIEEGCDGCVSMLTSASYKERIIERIRVEFPHNSKMEIYGKYEFYICDLISKSLLIDTKTVGNTYVDLEREGLTILYITDFGKEFMKFIRSE</sequence>
<dbReference type="AlphaFoldDB" id="A0AAP7A0J1"/>
<organism evidence="1 2">
    <name type="scientific">Paenibacillus alvei</name>
    <name type="common">Bacillus alvei</name>
    <dbReference type="NCBI Taxonomy" id="44250"/>
    <lineage>
        <taxon>Bacteria</taxon>
        <taxon>Bacillati</taxon>
        <taxon>Bacillota</taxon>
        <taxon>Bacilli</taxon>
        <taxon>Bacillales</taxon>
        <taxon>Paenibacillaceae</taxon>
        <taxon>Paenibacillus</taxon>
    </lineage>
</organism>
<evidence type="ECO:0000313" key="1">
    <source>
        <dbReference type="EMBL" id="NOJ73383.1"/>
    </source>
</evidence>
<dbReference type="EMBL" id="JABFOR010000043">
    <property type="protein sequence ID" value="NOJ73383.1"/>
    <property type="molecule type" value="Genomic_DNA"/>
</dbReference>
<protein>
    <submittedName>
        <fullName evidence="1">Uncharacterized protein</fullName>
    </submittedName>
</protein>
<dbReference type="RefSeq" id="WP_171419048.1">
    <property type="nucleotide sequence ID" value="NZ_JABFOR010000043.1"/>
</dbReference>
<reference evidence="1 2" key="1">
    <citation type="submission" date="2020-05" db="EMBL/GenBank/DDBJ databases">
        <title>Whole genome sequencing and identification of novel metabolites from Paenibacillus alvei strain JR949.</title>
        <authorList>
            <person name="Rajendhran J."/>
            <person name="Sree Pranav P."/>
            <person name="Mahalakshmi B."/>
            <person name="Karthikeyan R."/>
        </authorList>
    </citation>
    <scope>NUCLEOTIDE SEQUENCE [LARGE SCALE GENOMIC DNA]</scope>
    <source>
        <strain evidence="1 2">JR949</strain>
    </source>
</reference>
<comment type="caution">
    <text evidence="1">The sequence shown here is derived from an EMBL/GenBank/DDBJ whole genome shotgun (WGS) entry which is preliminary data.</text>
</comment>